<dbReference type="RefSeq" id="WP_139229637.1">
    <property type="nucleotide sequence ID" value="NZ_FOYV01000001.1"/>
</dbReference>
<organism evidence="3 4">
    <name type="scientific">Marinobacter gudaonensis</name>
    <dbReference type="NCBI Taxonomy" id="375760"/>
    <lineage>
        <taxon>Bacteria</taxon>
        <taxon>Pseudomonadati</taxon>
        <taxon>Pseudomonadota</taxon>
        <taxon>Gammaproteobacteria</taxon>
        <taxon>Pseudomonadales</taxon>
        <taxon>Marinobacteraceae</taxon>
        <taxon>Marinobacter</taxon>
    </lineage>
</organism>
<accession>A0A1I6H4Y6</accession>
<feature type="compositionally biased region" description="Low complexity" evidence="1">
    <location>
        <begin position="126"/>
        <end position="135"/>
    </location>
</feature>
<evidence type="ECO:0000313" key="3">
    <source>
        <dbReference type="EMBL" id="SFR49498.1"/>
    </source>
</evidence>
<sequence length="150" mass="16704">MTRTSNHRIRWMAALLLGCLTLSFQAVAETDYDVTMRMVEDEEALDSSFVQEMQIPESINELEYDAPLEPLDSTDIANDARESFDNLSSQARETRDALDSELPGEEILDNPLDGITDPDLSDPDLTDPLPDTGLDLVDDPESTINDTLNQ</sequence>
<gene>
    <name evidence="3" type="ORF">SAMN04488073_2303</name>
</gene>
<keyword evidence="2" id="KW-0732">Signal</keyword>
<protein>
    <submittedName>
        <fullName evidence="3">Uncharacterized protein</fullName>
    </submittedName>
</protein>
<keyword evidence="4" id="KW-1185">Reference proteome</keyword>
<name>A0A1I6H4Y6_9GAMM</name>
<dbReference type="EMBL" id="FOYV01000001">
    <property type="protein sequence ID" value="SFR49498.1"/>
    <property type="molecule type" value="Genomic_DNA"/>
</dbReference>
<reference evidence="4" key="1">
    <citation type="submission" date="2016-10" db="EMBL/GenBank/DDBJ databases">
        <authorList>
            <person name="Varghese N."/>
            <person name="Submissions S."/>
        </authorList>
    </citation>
    <scope>NUCLEOTIDE SEQUENCE [LARGE SCALE GENOMIC DNA]</scope>
    <source>
        <strain evidence="4">CGMCC 1.6294</strain>
    </source>
</reference>
<evidence type="ECO:0000313" key="4">
    <source>
        <dbReference type="Proteomes" id="UP000199290"/>
    </source>
</evidence>
<evidence type="ECO:0000256" key="2">
    <source>
        <dbReference type="SAM" id="SignalP"/>
    </source>
</evidence>
<feature type="chain" id="PRO_5011757017" evidence="2">
    <location>
        <begin position="29"/>
        <end position="150"/>
    </location>
</feature>
<feature type="region of interest" description="Disordered" evidence="1">
    <location>
        <begin position="84"/>
        <end position="150"/>
    </location>
</feature>
<dbReference type="STRING" id="375760.SAMN04488073_2303"/>
<dbReference type="OrthoDB" id="6372176at2"/>
<dbReference type="AlphaFoldDB" id="A0A1I6H4Y6"/>
<dbReference type="Proteomes" id="UP000199290">
    <property type="component" value="Unassembled WGS sequence"/>
</dbReference>
<proteinExistence type="predicted"/>
<evidence type="ECO:0000256" key="1">
    <source>
        <dbReference type="SAM" id="MobiDB-lite"/>
    </source>
</evidence>
<feature type="signal peptide" evidence="2">
    <location>
        <begin position="1"/>
        <end position="28"/>
    </location>
</feature>